<gene>
    <name evidence="3" type="ORF">GND95_13625</name>
</gene>
<dbReference type="GO" id="GO:0000155">
    <property type="term" value="F:phosphorelay sensor kinase activity"/>
    <property type="evidence" value="ECO:0007669"/>
    <property type="project" value="InterPro"/>
</dbReference>
<dbReference type="SMART" id="SM00387">
    <property type="entry name" value="HATPase_c"/>
    <property type="match status" value="1"/>
</dbReference>
<evidence type="ECO:0000313" key="3">
    <source>
        <dbReference type="EMBL" id="KAE9628769.1"/>
    </source>
</evidence>
<dbReference type="InterPro" id="IPR050640">
    <property type="entry name" value="Bact_2-comp_sensor_kinase"/>
</dbReference>
<feature type="domain" description="Histidine kinase/HSP90-like ATPase" evidence="2">
    <location>
        <begin position="117"/>
        <end position="232"/>
    </location>
</feature>
<organism evidence="3 4">
    <name type="scientific">Defluviitalea raffinosedens</name>
    <dbReference type="NCBI Taxonomy" id="1450156"/>
    <lineage>
        <taxon>Bacteria</taxon>
        <taxon>Bacillati</taxon>
        <taxon>Bacillota</taxon>
        <taxon>Clostridia</taxon>
        <taxon>Lachnospirales</taxon>
        <taxon>Defluviitaleaceae</taxon>
        <taxon>Defluviitalea</taxon>
    </lineage>
</organism>
<dbReference type="Pfam" id="PF06580">
    <property type="entry name" value="His_kinase"/>
    <property type="match status" value="1"/>
</dbReference>
<accession>A0A7C8LJA4</accession>
<dbReference type="Pfam" id="PF02518">
    <property type="entry name" value="HATPase_c"/>
    <property type="match status" value="1"/>
</dbReference>
<dbReference type="InterPro" id="IPR036890">
    <property type="entry name" value="HATPase_C_sf"/>
</dbReference>
<dbReference type="PANTHER" id="PTHR34220">
    <property type="entry name" value="SENSOR HISTIDINE KINASE YPDA"/>
    <property type="match status" value="1"/>
</dbReference>
<reference evidence="3 4" key="1">
    <citation type="submission" date="2019-12" db="EMBL/GenBank/DDBJ databases">
        <title>Defluviitalea raffinosedens, isolated from a biogas fermenter, genome sequencing and characterization.</title>
        <authorList>
            <person name="Rettenmaier R."/>
            <person name="Schneider M."/>
            <person name="Neuhaus K."/>
            <person name="Liebl W."/>
            <person name="Zverlov V."/>
        </authorList>
    </citation>
    <scope>NUCLEOTIDE SEQUENCE [LARGE SCALE GENOMIC DNA]</scope>
    <source>
        <strain evidence="3 4">249c-K6</strain>
    </source>
</reference>
<feature type="coiled-coil region" evidence="1">
    <location>
        <begin position="6"/>
        <end position="33"/>
    </location>
</feature>
<keyword evidence="1" id="KW-0175">Coiled coil</keyword>
<protein>
    <recommendedName>
        <fullName evidence="2">Histidine kinase/HSP90-like ATPase domain-containing protein</fullName>
    </recommendedName>
</protein>
<proteinExistence type="predicted"/>
<dbReference type="EMBL" id="WSLF01000019">
    <property type="protein sequence ID" value="KAE9628769.1"/>
    <property type="molecule type" value="Genomic_DNA"/>
</dbReference>
<dbReference type="AlphaFoldDB" id="A0A7C8LJA4"/>
<dbReference type="InterPro" id="IPR003594">
    <property type="entry name" value="HATPase_dom"/>
</dbReference>
<keyword evidence="4" id="KW-1185">Reference proteome</keyword>
<dbReference type="SUPFAM" id="SSF55874">
    <property type="entry name" value="ATPase domain of HSP90 chaperone/DNA topoisomerase II/histidine kinase"/>
    <property type="match status" value="1"/>
</dbReference>
<evidence type="ECO:0000256" key="1">
    <source>
        <dbReference type="SAM" id="Coils"/>
    </source>
</evidence>
<evidence type="ECO:0000313" key="4">
    <source>
        <dbReference type="Proteomes" id="UP000483018"/>
    </source>
</evidence>
<comment type="caution">
    <text evidence="3">The sequence shown here is derived from an EMBL/GenBank/DDBJ whole genome shotgun (WGS) entry which is preliminary data.</text>
</comment>
<evidence type="ECO:0000259" key="2">
    <source>
        <dbReference type="SMART" id="SM00387"/>
    </source>
</evidence>
<dbReference type="GO" id="GO:0016020">
    <property type="term" value="C:membrane"/>
    <property type="evidence" value="ECO:0007669"/>
    <property type="project" value="InterPro"/>
</dbReference>
<name>A0A7C8LJA4_9FIRM</name>
<dbReference type="Proteomes" id="UP000483018">
    <property type="component" value="Unassembled WGS sequence"/>
</dbReference>
<dbReference type="Gene3D" id="3.30.565.10">
    <property type="entry name" value="Histidine kinase-like ATPase, C-terminal domain"/>
    <property type="match status" value="1"/>
</dbReference>
<dbReference type="InterPro" id="IPR010559">
    <property type="entry name" value="Sig_transdc_His_kin_internal"/>
</dbReference>
<sequence>MMIGRIEYLLDAVKTEEKNLREAELELLQAQINPHFLYNTLDTIIWLAESGNPKEVVDMVKALSDFFRTSLNHGNGMFTLKEEERHVKSYLQIQHVRYQDILEYEIDLPDDIKDAIIPKITLQPIVENALYHGIKNRRGKGKISVTGMREGNDVVISIADNGAGMTPEQLNKITTLLNEGHAGGKVQKKMDSYGLYNVNQRIKLKFGNNYGLSISSVYGEGTCVKVRIPFGNSIP</sequence>
<dbReference type="PANTHER" id="PTHR34220:SF7">
    <property type="entry name" value="SENSOR HISTIDINE KINASE YPDA"/>
    <property type="match status" value="1"/>
</dbReference>